<reference evidence="2 3" key="1">
    <citation type="submission" date="2023-02" db="EMBL/GenBank/DDBJ databases">
        <title>LHISI_Scaffold_Assembly.</title>
        <authorList>
            <person name="Stuart O.P."/>
            <person name="Cleave R."/>
            <person name="Magrath M.J.L."/>
            <person name="Mikheyev A.S."/>
        </authorList>
    </citation>
    <scope>NUCLEOTIDE SEQUENCE [LARGE SCALE GENOMIC DNA]</scope>
    <source>
        <strain evidence="2">Daus_M_001</strain>
        <tissue evidence="2">Leg muscle</tissue>
    </source>
</reference>
<dbReference type="PANTHER" id="PTHR10773">
    <property type="entry name" value="DNA-DIRECTED RNA POLYMERASES I, II, AND III SUBUNIT RPABC2"/>
    <property type="match status" value="1"/>
</dbReference>
<proteinExistence type="predicted"/>
<organism evidence="2 3">
    <name type="scientific">Dryococelus australis</name>
    <dbReference type="NCBI Taxonomy" id="614101"/>
    <lineage>
        <taxon>Eukaryota</taxon>
        <taxon>Metazoa</taxon>
        <taxon>Ecdysozoa</taxon>
        <taxon>Arthropoda</taxon>
        <taxon>Hexapoda</taxon>
        <taxon>Insecta</taxon>
        <taxon>Pterygota</taxon>
        <taxon>Neoptera</taxon>
        <taxon>Polyneoptera</taxon>
        <taxon>Phasmatodea</taxon>
        <taxon>Verophasmatodea</taxon>
        <taxon>Anareolatae</taxon>
        <taxon>Phasmatidae</taxon>
        <taxon>Eurycanthinae</taxon>
        <taxon>Dryococelus</taxon>
    </lineage>
</organism>
<evidence type="ECO:0000313" key="3">
    <source>
        <dbReference type="Proteomes" id="UP001159363"/>
    </source>
</evidence>
<evidence type="ECO:0000313" key="2">
    <source>
        <dbReference type="EMBL" id="KAJ8886551.1"/>
    </source>
</evidence>
<evidence type="ECO:0000256" key="1">
    <source>
        <dbReference type="SAM" id="MobiDB-lite"/>
    </source>
</evidence>
<gene>
    <name evidence="2" type="ORF">PR048_012762</name>
</gene>
<feature type="compositionally biased region" description="Basic and acidic residues" evidence="1">
    <location>
        <begin position="28"/>
        <end position="41"/>
    </location>
</feature>
<name>A0ABQ9HR50_9NEOP</name>
<dbReference type="EMBL" id="JARBHB010000004">
    <property type="protein sequence ID" value="KAJ8886551.1"/>
    <property type="molecule type" value="Genomic_DNA"/>
</dbReference>
<sequence>MKGNRICKELLLKTLDISNVQFSRVATKKSESDKSPRDKRGQSTPKNKIPEYQIQFVKKHIESIPKYVSHYSRIHCPQKFLPESLNISIKFNLYMSVCEDWNESPVKEWAYRHIFNNHARAVTLATNVTGNKKGKKFLHLRKAERARQQKKADTERASTWTGTIVIVFDLQKTLPTPRVSTNKVYYLRQLWTYNCGIHNIVTVKAHMFMWDKITAKRGSQEEGSCLVKYFNSLDDKIKHVIAYTDCCTG</sequence>
<comment type="caution">
    <text evidence="2">The sequence shown here is derived from an EMBL/GenBank/DDBJ whole genome shotgun (WGS) entry which is preliminary data.</text>
</comment>
<accession>A0ABQ9HR50</accession>
<feature type="region of interest" description="Disordered" evidence="1">
    <location>
        <begin position="26"/>
        <end position="49"/>
    </location>
</feature>
<protein>
    <submittedName>
        <fullName evidence="2">Uncharacterized protein</fullName>
    </submittedName>
</protein>
<keyword evidence="3" id="KW-1185">Reference proteome</keyword>
<dbReference type="PANTHER" id="PTHR10773:SF19">
    <property type="match status" value="1"/>
</dbReference>
<dbReference type="Proteomes" id="UP001159363">
    <property type="component" value="Chromosome X"/>
</dbReference>